<evidence type="ECO:0000313" key="1">
    <source>
        <dbReference type="EMBL" id="MCI83610.1"/>
    </source>
</evidence>
<name>A0A392VAV0_9FABA</name>
<organism evidence="1 2">
    <name type="scientific">Trifolium medium</name>
    <dbReference type="NCBI Taxonomy" id="97028"/>
    <lineage>
        <taxon>Eukaryota</taxon>
        <taxon>Viridiplantae</taxon>
        <taxon>Streptophyta</taxon>
        <taxon>Embryophyta</taxon>
        <taxon>Tracheophyta</taxon>
        <taxon>Spermatophyta</taxon>
        <taxon>Magnoliopsida</taxon>
        <taxon>eudicotyledons</taxon>
        <taxon>Gunneridae</taxon>
        <taxon>Pentapetalae</taxon>
        <taxon>rosids</taxon>
        <taxon>fabids</taxon>
        <taxon>Fabales</taxon>
        <taxon>Fabaceae</taxon>
        <taxon>Papilionoideae</taxon>
        <taxon>50 kb inversion clade</taxon>
        <taxon>NPAAA clade</taxon>
        <taxon>Hologalegina</taxon>
        <taxon>IRL clade</taxon>
        <taxon>Trifolieae</taxon>
        <taxon>Trifolium</taxon>
    </lineage>
</organism>
<comment type="caution">
    <text evidence="1">The sequence shown here is derived from an EMBL/GenBank/DDBJ whole genome shotgun (WGS) entry which is preliminary data.</text>
</comment>
<proteinExistence type="predicted"/>
<dbReference type="EMBL" id="LXQA011071099">
    <property type="protein sequence ID" value="MCI83610.1"/>
    <property type="molecule type" value="Genomic_DNA"/>
</dbReference>
<reference evidence="1 2" key="1">
    <citation type="journal article" date="2018" name="Front. Plant Sci.">
        <title>Red Clover (Trifolium pratense) and Zigzag Clover (T. medium) - A Picture of Genomic Similarities and Differences.</title>
        <authorList>
            <person name="Dluhosova J."/>
            <person name="Istvanek J."/>
            <person name="Nedelnik J."/>
            <person name="Repkova J."/>
        </authorList>
    </citation>
    <scope>NUCLEOTIDE SEQUENCE [LARGE SCALE GENOMIC DNA]</scope>
    <source>
        <strain evidence="2">cv. 10/8</strain>
        <tissue evidence="1">Leaf</tissue>
    </source>
</reference>
<keyword evidence="2" id="KW-1185">Reference proteome</keyword>
<protein>
    <submittedName>
        <fullName evidence="1">Uncharacterized protein</fullName>
    </submittedName>
</protein>
<feature type="non-terminal residue" evidence="1">
    <location>
        <position position="1"/>
    </location>
</feature>
<dbReference type="AlphaFoldDB" id="A0A392VAV0"/>
<sequence length="38" mass="4413">EASLWRDIIFARYDPLFPSPHLGGKLEGLRKASGWWKN</sequence>
<accession>A0A392VAV0</accession>
<dbReference type="Proteomes" id="UP000265520">
    <property type="component" value="Unassembled WGS sequence"/>
</dbReference>
<evidence type="ECO:0000313" key="2">
    <source>
        <dbReference type="Proteomes" id="UP000265520"/>
    </source>
</evidence>